<feature type="compositionally biased region" description="Basic and acidic residues" evidence="2">
    <location>
        <begin position="80"/>
        <end position="91"/>
    </location>
</feature>
<gene>
    <name evidence="4" type="ORF">A2704_06045</name>
</gene>
<protein>
    <submittedName>
        <fullName evidence="4">RNA-binding protein</fullName>
    </submittedName>
</protein>
<dbReference type="GO" id="GO:0003723">
    <property type="term" value="F:RNA binding"/>
    <property type="evidence" value="ECO:0007669"/>
    <property type="project" value="UniProtKB-KW"/>
</dbReference>
<dbReference type="InterPro" id="IPR012677">
    <property type="entry name" value="Nucleotide-bd_a/b_plait_sf"/>
</dbReference>
<evidence type="ECO:0000256" key="2">
    <source>
        <dbReference type="SAM" id="MobiDB-lite"/>
    </source>
</evidence>
<dbReference type="InterPro" id="IPR048289">
    <property type="entry name" value="RRM2_NsCP33-like"/>
</dbReference>
<evidence type="ECO:0000256" key="1">
    <source>
        <dbReference type="ARBA" id="ARBA00022884"/>
    </source>
</evidence>
<dbReference type="Gene3D" id="3.30.70.330">
    <property type="match status" value="1"/>
</dbReference>
<dbReference type="Proteomes" id="UP000176445">
    <property type="component" value="Unassembled WGS sequence"/>
</dbReference>
<reference evidence="4 5" key="1">
    <citation type="journal article" date="2016" name="Nat. Commun.">
        <title>Thousands of microbial genomes shed light on interconnected biogeochemical processes in an aquifer system.</title>
        <authorList>
            <person name="Anantharaman K."/>
            <person name="Brown C.T."/>
            <person name="Hug L.A."/>
            <person name="Sharon I."/>
            <person name="Castelle C.J."/>
            <person name="Probst A.J."/>
            <person name="Thomas B.C."/>
            <person name="Singh A."/>
            <person name="Wilkins M.J."/>
            <person name="Karaoz U."/>
            <person name="Brodie E.L."/>
            <person name="Williams K.H."/>
            <person name="Hubbard S.S."/>
            <person name="Banfield J.F."/>
        </authorList>
    </citation>
    <scope>NUCLEOTIDE SEQUENCE [LARGE SCALE GENOMIC DNA]</scope>
</reference>
<dbReference type="PANTHER" id="PTHR48027">
    <property type="entry name" value="HETEROGENEOUS NUCLEAR RIBONUCLEOPROTEIN 87F-RELATED"/>
    <property type="match status" value="1"/>
</dbReference>
<keyword evidence="1" id="KW-0694">RNA-binding</keyword>
<comment type="caution">
    <text evidence="4">The sequence shown here is derived from an EMBL/GenBank/DDBJ whole genome shotgun (WGS) entry which is preliminary data.</text>
</comment>
<dbReference type="EMBL" id="MFKW01000057">
    <property type="protein sequence ID" value="OGG50082.1"/>
    <property type="molecule type" value="Genomic_DNA"/>
</dbReference>
<accession>A0A1F6CMK5</accession>
<evidence type="ECO:0000259" key="3">
    <source>
        <dbReference type="PROSITE" id="PS50102"/>
    </source>
</evidence>
<sequence length="116" mass="12229">MAKKLYVGGLPYSTTDAELKDAFAQAGAVESAVIIMDKMSGRSKGFGFVEMASDEDAQKAIEMWNGKDFGGRALTVNEARPMEDRPRRDFRSGGGNDRGGYGGGRGGNGGGGGRSW</sequence>
<proteinExistence type="predicted"/>
<feature type="domain" description="RRM" evidence="3">
    <location>
        <begin position="3"/>
        <end position="81"/>
    </location>
</feature>
<dbReference type="SUPFAM" id="SSF54928">
    <property type="entry name" value="RNA-binding domain, RBD"/>
    <property type="match status" value="1"/>
</dbReference>
<dbReference type="CDD" id="cd21608">
    <property type="entry name" value="RRM2_NsCP33_like"/>
    <property type="match status" value="1"/>
</dbReference>
<dbReference type="InterPro" id="IPR035979">
    <property type="entry name" value="RBD_domain_sf"/>
</dbReference>
<dbReference type="InterPro" id="IPR052462">
    <property type="entry name" value="SLIRP/GR-RBP-like"/>
</dbReference>
<organism evidence="4 5">
    <name type="scientific">Candidatus Kaiserbacteria bacterium RIFCSPHIGHO2_01_FULL_54_36b</name>
    <dbReference type="NCBI Taxonomy" id="1798483"/>
    <lineage>
        <taxon>Bacteria</taxon>
        <taxon>Candidatus Kaiseribacteriota</taxon>
    </lineage>
</organism>
<evidence type="ECO:0000313" key="4">
    <source>
        <dbReference type="EMBL" id="OGG50082.1"/>
    </source>
</evidence>
<evidence type="ECO:0000313" key="5">
    <source>
        <dbReference type="Proteomes" id="UP000176445"/>
    </source>
</evidence>
<feature type="region of interest" description="Disordered" evidence="2">
    <location>
        <begin position="75"/>
        <end position="116"/>
    </location>
</feature>
<dbReference type="PROSITE" id="PS50102">
    <property type="entry name" value="RRM"/>
    <property type="match status" value="1"/>
</dbReference>
<feature type="compositionally biased region" description="Gly residues" evidence="2">
    <location>
        <begin position="92"/>
        <end position="116"/>
    </location>
</feature>
<dbReference type="SMART" id="SM00360">
    <property type="entry name" value="RRM"/>
    <property type="match status" value="1"/>
</dbReference>
<dbReference type="AlphaFoldDB" id="A0A1F6CMK5"/>
<name>A0A1F6CMK5_9BACT</name>
<dbReference type="Pfam" id="PF00076">
    <property type="entry name" value="RRM_1"/>
    <property type="match status" value="1"/>
</dbReference>
<dbReference type="InterPro" id="IPR000504">
    <property type="entry name" value="RRM_dom"/>
</dbReference>